<sequence>MFKRIHAVVVAMAMGAGALALVASPASAAAGAHKAPGVSSVEVSSSPVVVENKDGKAVTFGFVSDGATTAGITLKRPNGSTIDLEAKKVGDPSGGKQKWEGSRTFGRSDAPGTWKVTAKATSVVGTGDASKEFQVKQVWETDLAGFSASPEPVDSGDTLSLRGRLLVNGTGGWKPYAKQKVYLAFRGEGDSGYHRVAYDYTDWKGRFSTGVKAERTGWWRAEYDGSASAHGSVSDSDQVDVRRRTTASRITGFGVSPNPADEGDKLTARGRLEVATSHGWQGFGGRKVDLLFKPDGSGSWQFVAYDRTDSHGRFWIDAEAGRSGWYRAEFDGARGVKGSSSRAVYVQVKEPPAPADTRIIKFNSYPEPVKYGKYVKNRGKLQIWDGDHWVAYDHQKVALYFKRAHHTKWEYVKTVTTNGSGRFWTQVKDWNSGYWKIRFKGNSEAESSASRSDYVKVKK</sequence>
<feature type="signal peptide" evidence="2">
    <location>
        <begin position="1"/>
        <end position="28"/>
    </location>
</feature>
<dbReference type="Proteomes" id="UP001595891">
    <property type="component" value="Unassembled WGS sequence"/>
</dbReference>
<proteinExistence type="predicted"/>
<gene>
    <name evidence="3" type="ORF">ACFO8L_05550</name>
</gene>
<name>A0ABV9EBW4_9ACTN</name>
<evidence type="ECO:0000256" key="1">
    <source>
        <dbReference type="SAM" id="MobiDB-lite"/>
    </source>
</evidence>
<feature type="chain" id="PRO_5046438599" description="Htaa domain protein" evidence="2">
    <location>
        <begin position="29"/>
        <end position="459"/>
    </location>
</feature>
<evidence type="ECO:0000313" key="3">
    <source>
        <dbReference type="EMBL" id="MFC4585524.1"/>
    </source>
</evidence>
<dbReference type="EMBL" id="JBHSFN010000002">
    <property type="protein sequence ID" value="MFC4585524.1"/>
    <property type="molecule type" value="Genomic_DNA"/>
</dbReference>
<dbReference type="RefSeq" id="WP_262843107.1">
    <property type="nucleotide sequence ID" value="NZ_JANZYP010000015.1"/>
</dbReference>
<accession>A0ABV9EBW4</accession>
<feature type="region of interest" description="Disordered" evidence="1">
    <location>
        <begin position="85"/>
        <end position="111"/>
    </location>
</feature>
<protein>
    <recommendedName>
        <fullName evidence="5">Htaa domain protein</fullName>
    </recommendedName>
</protein>
<organism evidence="3 4">
    <name type="scientific">Sphaerisporangium corydalis</name>
    <dbReference type="NCBI Taxonomy" id="1441875"/>
    <lineage>
        <taxon>Bacteria</taxon>
        <taxon>Bacillati</taxon>
        <taxon>Actinomycetota</taxon>
        <taxon>Actinomycetes</taxon>
        <taxon>Streptosporangiales</taxon>
        <taxon>Streptosporangiaceae</taxon>
        <taxon>Sphaerisporangium</taxon>
    </lineage>
</organism>
<comment type="caution">
    <text evidence="3">The sequence shown here is derived from an EMBL/GenBank/DDBJ whole genome shotgun (WGS) entry which is preliminary data.</text>
</comment>
<keyword evidence="2" id="KW-0732">Signal</keyword>
<evidence type="ECO:0008006" key="5">
    <source>
        <dbReference type="Google" id="ProtNLM"/>
    </source>
</evidence>
<evidence type="ECO:0000313" key="4">
    <source>
        <dbReference type="Proteomes" id="UP001595891"/>
    </source>
</evidence>
<keyword evidence="4" id="KW-1185">Reference proteome</keyword>
<evidence type="ECO:0000256" key="2">
    <source>
        <dbReference type="SAM" id="SignalP"/>
    </source>
</evidence>
<reference evidence="4" key="1">
    <citation type="journal article" date="2019" name="Int. J. Syst. Evol. Microbiol.">
        <title>The Global Catalogue of Microorganisms (GCM) 10K type strain sequencing project: providing services to taxonomists for standard genome sequencing and annotation.</title>
        <authorList>
            <consortium name="The Broad Institute Genomics Platform"/>
            <consortium name="The Broad Institute Genome Sequencing Center for Infectious Disease"/>
            <person name="Wu L."/>
            <person name="Ma J."/>
        </authorList>
    </citation>
    <scope>NUCLEOTIDE SEQUENCE [LARGE SCALE GENOMIC DNA]</scope>
    <source>
        <strain evidence="4">CCUG 49560</strain>
    </source>
</reference>